<dbReference type="InterPro" id="IPR050179">
    <property type="entry name" value="Trans_hexapeptide_repeat"/>
</dbReference>
<dbReference type="GO" id="GO:0009085">
    <property type="term" value="P:lysine biosynthetic process"/>
    <property type="evidence" value="ECO:0007669"/>
    <property type="project" value="UniProtKB-KW"/>
</dbReference>
<evidence type="ECO:0000313" key="5">
    <source>
        <dbReference type="Proteomes" id="UP000002881"/>
    </source>
</evidence>
<dbReference type="RefSeq" id="WP_014730869.1">
    <property type="nucleotide sequence ID" value="NC_017934.1"/>
</dbReference>
<dbReference type="CDD" id="cd03358">
    <property type="entry name" value="LbH_WxcM_N_like"/>
    <property type="match status" value="1"/>
</dbReference>
<dbReference type="InterPro" id="IPR056729">
    <property type="entry name" value="GMPPB_C"/>
</dbReference>
<dbReference type="STRING" id="660470.Theba_1182"/>
<dbReference type="Gene3D" id="2.160.10.10">
    <property type="entry name" value="Hexapeptide repeat proteins"/>
    <property type="match status" value="2"/>
</dbReference>
<dbReference type="GO" id="GO:0016746">
    <property type="term" value="F:acyltransferase activity"/>
    <property type="evidence" value="ECO:0007669"/>
    <property type="project" value="UniProtKB-KW"/>
</dbReference>
<reference evidence="4 5" key="1">
    <citation type="journal article" date="2012" name="Genome Biol. Evol.">
        <title>Genome Sequence of the Mesophilic Thermotogales Bacterium Mesotoga prima MesG1.Ag.4.2 Reveals the Largest Thermotogales Genome To Date.</title>
        <authorList>
            <person name="Zhaxybayeva O."/>
            <person name="Swithers K.S."/>
            <person name="Foght J."/>
            <person name="Green A.G."/>
            <person name="Bruce D."/>
            <person name="Detter C."/>
            <person name="Han S."/>
            <person name="Teshima H."/>
            <person name="Han J."/>
            <person name="Woyke T."/>
            <person name="Pitluck S."/>
            <person name="Nolan M."/>
            <person name="Ivanova N."/>
            <person name="Pati A."/>
            <person name="Land M.L."/>
            <person name="Dlutek M."/>
            <person name="Doolittle W.F."/>
            <person name="Noll K.M."/>
            <person name="Nesbo C.L."/>
        </authorList>
    </citation>
    <scope>NUCLEOTIDE SEQUENCE [LARGE SCALE GENOMIC DNA]</scope>
    <source>
        <strain evidence="5">mesG1.Ag.4.2</strain>
    </source>
</reference>
<dbReference type="InterPro" id="IPR011004">
    <property type="entry name" value="Trimer_LpxA-like_sf"/>
</dbReference>
<dbReference type="PANTHER" id="PTHR43300:SF4">
    <property type="entry name" value="ACYL-[ACYL-CARRIER-PROTEIN]--UDP-N-ACETYLGLUCOSAMINE O-ACYLTRANSFERASE"/>
    <property type="match status" value="1"/>
</dbReference>
<name>I2F4M7_9BACT</name>
<dbReference type="GO" id="GO:0019877">
    <property type="term" value="P:diaminopimelate biosynthetic process"/>
    <property type="evidence" value="ECO:0007669"/>
    <property type="project" value="UniProtKB-KW"/>
</dbReference>
<dbReference type="eggNOG" id="COG1044">
    <property type="taxonomic scope" value="Bacteria"/>
</dbReference>
<accession>I2F4M7</accession>
<protein>
    <submittedName>
        <fullName evidence="4">UDP-3-O-(3-hydroxymyristoyl) glucosamine N-acyltransferase</fullName>
    </submittedName>
</protein>
<dbReference type="PROSITE" id="PS00101">
    <property type="entry name" value="HEXAPEP_TRANSFERASES"/>
    <property type="match status" value="1"/>
</dbReference>
<dbReference type="AlphaFoldDB" id="I2F4M7"/>
<keyword evidence="2" id="KW-0677">Repeat</keyword>
<evidence type="ECO:0000256" key="2">
    <source>
        <dbReference type="ARBA" id="ARBA00022737"/>
    </source>
</evidence>
<dbReference type="Pfam" id="PF00132">
    <property type="entry name" value="Hexapep"/>
    <property type="match status" value="1"/>
</dbReference>
<dbReference type="Proteomes" id="UP000002881">
    <property type="component" value="Chromosome"/>
</dbReference>
<dbReference type="GeneID" id="87108555"/>
<proteinExistence type="predicted"/>
<organism evidence="4 5">
    <name type="scientific">Mesotoga prima MesG1.Ag.4.2</name>
    <dbReference type="NCBI Taxonomy" id="660470"/>
    <lineage>
        <taxon>Bacteria</taxon>
        <taxon>Thermotogati</taxon>
        <taxon>Thermotogota</taxon>
        <taxon>Thermotogae</taxon>
        <taxon>Kosmotogales</taxon>
        <taxon>Kosmotogaceae</taxon>
        <taxon>Mesotoga</taxon>
    </lineage>
</organism>
<dbReference type="Pfam" id="PF25087">
    <property type="entry name" value="GMPPB_C"/>
    <property type="match status" value="1"/>
</dbReference>
<sequence>MPNIEKGINVIIEDGAKIGDNCVIGHNVVIHRGVIIGDDVTIGDNTVLGKEPFAASTSATTSIEELKPLSLGSGTTIGASCVIYKGASLGEKCFVGDLATIREKTTIGEKTIVGKGATVENGTSVGKRVKIETGAYITAFSTIEDYCFIAPEVTFTNDNYLGRTEERKKHFKGPTLRKGARIGANATLLPGVTVGEDALVAAGSVVTKDLAPRKIYAGIPAKFIRDVPQEQLIEEQAFYEERE</sequence>
<evidence type="ECO:0000313" key="4">
    <source>
        <dbReference type="EMBL" id="AFK06880.1"/>
    </source>
</evidence>
<evidence type="ECO:0000259" key="3">
    <source>
        <dbReference type="Pfam" id="PF25087"/>
    </source>
</evidence>
<dbReference type="PANTHER" id="PTHR43300">
    <property type="entry name" value="ACETYLTRANSFERASE"/>
    <property type="match status" value="1"/>
</dbReference>
<keyword evidence="1 4" id="KW-0808">Transferase</keyword>
<dbReference type="EMBL" id="CP003532">
    <property type="protein sequence ID" value="AFK06880.1"/>
    <property type="molecule type" value="Genomic_DNA"/>
</dbReference>
<dbReference type="InterPro" id="IPR001451">
    <property type="entry name" value="Hexapep"/>
</dbReference>
<feature type="domain" description="Mannose-1-phosphate guanyltransferase C-terminal" evidence="3">
    <location>
        <begin position="9"/>
        <end position="112"/>
    </location>
</feature>
<gene>
    <name evidence="4" type="ORF">Theba_1182</name>
</gene>
<dbReference type="SUPFAM" id="SSF51161">
    <property type="entry name" value="Trimeric LpxA-like enzymes"/>
    <property type="match status" value="1"/>
</dbReference>
<keyword evidence="4" id="KW-0012">Acyltransferase</keyword>
<dbReference type="InterPro" id="IPR018357">
    <property type="entry name" value="Hexapep_transf_CS"/>
</dbReference>
<dbReference type="KEGG" id="mpg:Theba_1182"/>
<evidence type="ECO:0000256" key="1">
    <source>
        <dbReference type="ARBA" id="ARBA00022679"/>
    </source>
</evidence>
<keyword evidence="5" id="KW-1185">Reference proteome</keyword>
<dbReference type="HOGENOM" id="CLU_051638_9_0_0"/>